<comment type="caution">
    <text evidence="2">The sequence shown here is derived from an EMBL/GenBank/DDBJ whole genome shotgun (WGS) entry which is preliminary data.</text>
</comment>
<dbReference type="Proteomes" id="UP000321764">
    <property type="component" value="Unassembled WGS sequence"/>
</dbReference>
<keyword evidence="3" id="KW-1185">Reference proteome</keyword>
<sequence length="246" mass="28045">MTHQVNLWRNQKLTGYGPLQLEHFLLVIAAAVISAILWFTYNLINYHQTLNEIDYWSEQAENSLAQLRKFQKDNPNVGDEAQLQALNQLYSQRLQQARDIHLGLSYSGGDSVEGFTLPLGYLTDHDIEGLWLNKIYLQDSYRVYRLEGYARAPELIATYIEGLKDSVFQGLSIDQLSVRQHPEQQSLWMFSIGNTVNPNSEEDDSDLEQLLAPNAANSNSALGESSLWQLVVDQKDDNTENSEESY</sequence>
<protein>
    <recommendedName>
        <fullName evidence="4">PilN domain-containing protein</fullName>
    </recommendedName>
</protein>
<dbReference type="EMBL" id="VKAD01000001">
    <property type="protein sequence ID" value="TXR54300.1"/>
    <property type="molecule type" value="Genomic_DNA"/>
</dbReference>
<proteinExistence type="predicted"/>
<keyword evidence="1" id="KW-0472">Membrane</keyword>
<keyword evidence="1" id="KW-1133">Transmembrane helix</keyword>
<evidence type="ECO:0008006" key="4">
    <source>
        <dbReference type="Google" id="ProtNLM"/>
    </source>
</evidence>
<reference evidence="2 3" key="1">
    <citation type="submission" date="2019-07" db="EMBL/GenBank/DDBJ databases">
        <title>Reinekea sp. strain SSH23 genome sequencing and assembly.</title>
        <authorList>
            <person name="Kim I."/>
        </authorList>
    </citation>
    <scope>NUCLEOTIDE SEQUENCE [LARGE SCALE GENOMIC DNA]</scope>
    <source>
        <strain evidence="2 3">SSH23</strain>
    </source>
</reference>
<dbReference type="AlphaFoldDB" id="A0A5C8ZBV3"/>
<dbReference type="OrthoDB" id="6876592at2"/>
<keyword evidence="1" id="KW-0812">Transmembrane</keyword>
<name>A0A5C8ZBV3_9GAMM</name>
<evidence type="ECO:0000313" key="3">
    <source>
        <dbReference type="Proteomes" id="UP000321764"/>
    </source>
</evidence>
<feature type="transmembrane region" description="Helical" evidence="1">
    <location>
        <begin position="21"/>
        <end position="41"/>
    </location>
</feature>
<gene>
    <name evidence="2" type="ORF">FME95_07125</name>
</gene>
<evidence type="ECO:0000313" key="2">
    <source>
        <dbReference type="EMBL" id="TXR54300.1"/>
    </source>
</evidence>
<accession>A0A5C8ZBV3</accession>
<dbReference type="RefSeq" id="WP_147713698.1">
    <property type="nucleotide sequence ID" value="NZ_VKAD01000001.1"/>
</dbReference>
<evidence type="ECO:0000256" key="1">
    <source>
        <dbReference type="SAM" id="Phobius"/>
    </source>
</evidence>
<organism evidence="2 3">
    <name type="scientific">Reinekea thalattae</name>
    <dbReference type="NCBI Taxonomy" id="2593301"/>
    <lineage>
        <taxon>Bacteria</taxon>
        <taxon>Pseudomonadati</taxon>
        <taxon>Pseudomonadota</taxon>
        <taxon>Gammaproteobacteria</taxon>
        <taxon>Oceanospirillales</taxon>
        <taxon>Saccharospirillaceae</taxon>
        <taxon>Reinekea</taxon>
    </lineage>
</organism>